<reference evidence="2 3" key="1">
    <citation type="submission" date="2024-03" db="EMBL/GenBank/DDBJ databases">
        <title>A Rare Waterborne Outbreak of Bacillus cereus in China: Epidemiologic Survey, Genomic Insights and Virulence Characteristics.</title>
        <authorList>
            <person name="Wang S."/>
        </authorList>
    </citation>
    <scope>NUCLEOTIDE SEQUENCE [LARGE SCALE GENOMIC DNA]</scope>
    <source>
        <strain evidence="2 3">BC008</strain>
    </source>
</reference>
<gene>
    <name evidence="2" type="ORF">WBS43_19065</name>
</gene>
<evidence type="ECO:0000313" key="3">
    <source>
        <dbReference type="Proteomes" id="UP001365619"/>
    </source>
</evidence>
<evidence type="ECO:0000256" key="1">
    <source>
        <dbReference type="SAM" id="Phobius"/>
    </source>
</evidence>
<keyword evidence="1" id="KW-0812">Transmembrane</keyword>
<accession>A0ABU8HWF9</accession>
<organism evidence="2 3">
    <name type="scientific">Bacillus luti</name>
    <dbReference type="NCBI Taxonomy" id="2026191"/>
    <lineage>
        <taxon>Bacteria</taxon>
        <taxon>Bacillati</taxon>
        <taxon>Bacillota</taxon>
        <taxon>Bacilli</taxon>
        <taxon>Bacillales</taxon>
        <taxon>Bacillaceae</taxon>
        <taxon>Bacillus</taxon>
        <taxon>Bacillus cereus group</taxon>
    </lineage>
</organism>
<feature type="transmembrane region" description="Helical" evidence="1">
    <location>
        <begin position="64"/>
        <end position="85"/>
    </location>
</feature>
<dbReference type="EMBL" id="JBBAGW010000006">
    <property type="protein sequence ID" value="MEI5930816.1"/>
    <property type="molecule type" value="Genomic_DNA"/>
</dbReference>
<proteinExistence type="predicted"/>
<keyword evidence="1" id="KW-1133">Transmembrane helix</keyword>
<comment type="caution">
    <text evidence="2">The sequence shown here is derived from an EMBL/GenBank/DDBJ whole genome shotgun (WGS) entry which is preliminary data.</text>
</comment>
<name>A0ABU8HWF9_9BACI</name>
<sequence>MAYIKFNKYLLFVLLLQMFCIILFFSTALARLPEFIADILWMVVTVIGYIFGFVSLLKESKKELPILIILLSFVMTTFFVFALLLSGM</sequence>
<keyword evidence="1" id="KW-0472">Membrane</keyword>
<dbReference type="Proteomes" id="UP001365619">
    <property type="component" value="Unassembled WGS sequence"/>
</dbReference>
<feature type="transmembrane region" description="Helical" evidence="1">
    <location>
        <begin position="40"/>
        <end position="57"/>
    </location>
</feature>
<keyword evidence="3" id="KW-1185">Reference proteome</keyword>
<evidence type="ECO:0000313" key="2">
    <source>
        <dbReference type="EMBL" id="MEI5930816.1"/>
    </source>
</evidence>
<protein>
    <recommendedName>
        <fullName evidence="4">DUF3953 domain-containing protein</fullName>
    </recommendedName>
</protein>
<evidence type="ECO:0008006" key="4">
    <source>
        <dbReference type="Google" id="ProtNLM"/>
    </source>
</evidence>